<dbReference type="NCBIfam" id="TIGR00639">
    <property type="entry name" value="PurN"/>
    <property type="match status" value="1"/>
</dbReference>
<keyword evidence="12" id="KW-1185">Reference proteome</keyword>
<comment type="similarity">
    <text evidence="6">Belongs to the GART family.</text>
</comment>
<name>A0A9W9EH80_9EURO</name>
<dbReference type="GO" id="GO:0005737">
    <property type="term" value="C:cytoplasm"/>
    <property type="evidence" value="ECO:0007669"/>
    <property type="project" value="TreeGrafter"/>
</dbReference>
<organism evidence="11 12">
    <name type="scientific">Penicillium alfredii</name>
    <dbReference type="NCBI Taxonomy" id="1506179"/>
    <lineage>
        <taxon>Eukaryota</taxon>
        <taxon>Fungi</taxon>
        <taxon>Dikarya</taxon>
        <taxon>Ascomycota</taxon>
        <taxon>Pezizomycotina</taxon>
        <taxon>Eurotiomycetes</taxon>
        <taxon>Eurotiomycetidae</taxon>
        <taxon>Eurotiales</taxon>
        <taxon>Aspergillaceae</taxon>
        <taxon>Penicillium</taxon>
    </lineage>
</organism>
<evidence type="ECO:0000256" key="1">
    <source>
        <dbReference type="ARBA" id="ARBA00005054"/>
    </source>
</evidence>
<sequence length="224" mass="24682">MASPIRVTVLISGNGSNLQAVIDKARAGHLGNNTSLVRVLSNRKDAFGLERATRAGIPTQYHNLVKYKKQHAATPAGVQAAREEYDTELARLILADAPDLVVCLGFMHVLSPRFLEPLQAGKVRIINLHPALPGAFNGVNAIERAHAAWMEGKIDKTGVMIHDVISEVDMGQPILVREIPFQKGRDENLEAFETRVHETEWETVIEGVGMVIRELEAQKQNTRA</sequence>
<dbReference type="GeneID" id="81399644"/>
<proteinExistence type="inferred from homology"/>
<evidence type="ECO:0000313" key="12">
    <source>
        <dbReference type="Proteomes" id="UP001141434"/>
    </source>
</evidence>
<evidence type="ECO:0000256" key="7">
    <source>
        <dbReference type="ARBA" id="ARBA00041324"/>
    </source>
</evidence>
<dbReference type="InterPro" id="IPR036477">
    <property type="entry name" value="Formyl_transf_N_sf"/>
</dbReference>
<evidence type="ECO:0000313" key="11">
    <source>
        <dbReference type="EMBL" id="KAJ5081686.1"/>
    </source>
</evidence>
<comment type="pathway">
    <text evidence="1">Purine metabolism; IMP biosynthesis via de novo pathway; N(2)-formyl-N(1)-(5-phospho-D-ribosyl)glycinamide from N(1)-(5-phospho-D-ribosyl)glycinamide (10-formyl THF route): step 1/1.</text>
</comment>
<protein>
    <recommendedName>
        <fullName evidence="3">Phosphoribosylglycinamide formyltransferase</fullName>
        <ecNumber evidence="2">2.1.2.2</ecNumber>
    </recommendedName>
    <alternativeName>
        <fullName evidence="8">5'-phosphoribosylglycinamide transformylase</fullName>
    </alternativeName>
    <alternativeName>
        <fullName evidence="7">GAR transformylase</fullName>
    </alternativeName>
</protein>
<dbReference type="HAMAP" id="MF_01930">
    <property type="entry name" value="PurN"/>
    <property type="match status" value="1"/>
</dbReference>
<dbReference type="SUPFAM" id="SSF53328">
    <property type="entry name" value="Formyltransferase"/>
    <property type="match status" value="1"/>
</dbReference>
<keyword evidence="4" id="KW-0808">Transferase</keyword>
<evidence type="ECO:0000256" key="3">
    <source>
        <dbReference type="ARBA" id="ARBA00022076"/>
    </source>
</evidence>
<dbReference type="Gene3D" id="3.40.50.170">
    <property type="entry name" value="Formyl transferase, N-terminal domain"/>
    <property type="match status" value="1"/>
</dbReference>
<dbReference type="AlphaFoldDB" id="A0A9W9EH80"/>
<evidence type="ECO:0000256" key="9">
    <source>
        <dbReference type="ARBA" id="ARBA00047664"/>
    </source>
</evidence>
<feature type="domain" description="Formyl transferase N-terminal" evidence="10">
    <location>
        <begin position="6"/>
        <end position="206"/>
    </location>
</feature>
<accession>A0A9W9EH80</accession>
<reference evidence="11" key="2">
    <citation type="journal article" date="2023" name="IMA Fungus">
        <title>Comparative genomic study of the Penicillium genus elucidates a diverse pangenome and 15 lateral gene transfer events.</title>
        <authorList>
            <person name="Petersen C."/>
            <person name="Sorensen T."/>
            <person name="Nielsen M.R."/>
            <person name="Sondergaard T.E."/>
            <person name="Sorensen J.L."/>
            <person name="Fitzpatrick D.A."/>
            <person name="Frisvad J.C."/>
            <person name="Nielsen K.L."/>
        </authorList>
    </citation>
    <scope>NUCLEOTIDE SEQUENCE</scope>
    <source>
        <strain evidence="11">IBT 34128</strain>
    </source>
</reference>
<keyword evidence="5" id="KW-0658">Purine biosynthesis</keyword>
<dbReference type="InterPro" id="IPR004607">
    <property type="entry name" value="GART"/>
</dbReference>
<dbReference type="EMBL" id="JAPMSZ010000012">
    <property type="protein sequence ID" value="KAJ5081686.1"/>
    <property type="molecule type" value="Genomic_DNA"/>
</dbReference>
<dbReference type="GO" id="GO:0004644">
    <property type="term" value="F:phosphoribosylglycinamide formyltransferase activity"/>
    <property type="evidence" value="ECO:0007669"/>
    <property type="project" value="UniProtKB-EC"/>
</dbReference>
<dbReference type="RefSeq" id="XP_056506973.1">
    <property type="nucleotide sequence ID" value="XM_056660475.1"/>
</dbReference>
<dbReference type="FunFam" id="3.40.50.170:FF:000009">
    <property type="entry name" value="Phosphoribosylglycinamide formyltransferase (Eurofung)"/>
    <property type="match status" value="1"/>
</dbReference>
<dbReference type="PANTHER" id="PTHR43369">
    <property type="entry name" value="PHOSPHORIBOSYLGLYCINAMIDE FORMYLTRANSFERASE"/>
    <property type="match status" value="1"/>
</dbReference>
<dbReference type="Proteomes" id="UP001141434">
    <property type="component" value="Unassembled WGS sequence"/>
</dbReference>
<dbReference type="Pfam" id="PF00551">
    <property type="entry name" value="Formyl_trans_N"/>
    <property type="match status" value="1"/>
</dbReference>
<reference evidence="11" key="1">
    <citation type="submission" date="2022-11" db="EMBL/GenBank/DDBJ databases">
        <authorList>
            <person name="Petersen C."/>
        </authorList>
    </citation>
    <scope>NUCLEOTIDE SEQUENCE</scope>
    <source>
        <strain evidence="11">IBT 34128</strain>
    </source>
</reference>
<dbReference type="EC" id="2.1.2.2" evidence="2"/>
<comment type="catalytic activity">
    <reaction evidence="9">
        <text>N(1)-(5-phospho-beta-D-ribosyl)glycinamide + (6R)-10-formyltetrahydrofolate = N(2)-formyl-N(1)-(5-phospho-beta-D-ribosyl)glycinamide + (6S)-5,6,7,8-tetrahydrofolate + H(+)</text>
        <dbReference type="Rhea" id="RHEA:15053"/>
        <dbReference type="ChEBI" id="CHEBI:15378"/>
        <dbReference type="ChEBI" id="CHEBI:57453"/>
        <dbReference type="ChEBI" id="CHEBI:143788"/>
        <dbReference type="ChEBI" id="CHEBI:147286"/>
        <dbReference type="ChEBI" id="CHEBI:195366"/>
        <dbReference type="EC" id="2.1.2.2"/>
    </reaction>
</comment>
<dbReference type="GO" id="GO:0006189">
    <property type="term" value="P:'de novo' IMP biosynthetic process"/>
    <property type="evidence" value="ECO:0007669"/>
    <property type="project" value="InterPro"/>
</dbReference>
<evidence type="ECO:0000256" key="8">
    <source>
        <dbReference type="ARBA" id="ARBA00041682"/>
    </source>
</evidence>
<dbReference type="InterPro" id="IPR002376">
    <property type="entry name" value="Formyl_transf_N"/>
</dbReference>
<evidence type="ECO:0000256" key="5">
    <source>
        <dbReference type="ARBA" id="ARBA00022755"/>
    </source>
</evidence>
<dbReference type="PANTHER" id="PTHR43369:SF2">
    <property type="entry name" value="PHOSPHORIBOSYLGLYCINAMIDE FORMYLTRANSFERASE"/>
    <property type="match status" value="1"/>
</dbReference>
<evidence type="ECO:0000256" key="6">
    <source>
        <dbReference type="ARBA" id="ARBA00038440"/>
    </source>
</evidence>
<evidence type="ECO:0000256" key="4">
    <source>
        <dbReference type="ARBA" id="ARBA00022679"/>
    </source>
</evidence>
<dbReference type="OrthoDB" id="5575075at2759"/>
<evidence type="ECO:0000256" key="2">
    <source>
        <dbReference type="ARBA" id="ARBA00012254"/>
    </source>
</evidence>
<comment type="caution">
    <text evidence="11">The sequence shown here is derived from an EMBL/GenBank/DDBJ whole genome shotgun (WGS) entry which is preliminary data.</text>
</comment>
<gene>
    <name evidence="11" type="ORF">NUU61_009950</name>
</gene>
<evidence type="ECO:0000259" key="10">
    <source>
        <dbReference type="Pfam" id="PF00551"/>
    </source>
</evidence>